<dbReference type="CDD" id="cd06445">
    <property type="entry name" value="ATase"/>
    <property type="match status" value="1"/>
</dbReference>
<protein>
    <submittedName>
        <fullName evidence="9">6-O-methylguanine DNA methyltransferase</fullName>
    </submittedName>
</protein>
<keyword evidence="3 9" id="KW-0808">Transferase</keyword>
<dbReference type="InterPro" id="IPR036217">
    <property type="entry name" value="MethylDNA_cys_MeTrfase_DNAb"/>
</dbReference>
<dbReference type="EMBL" id="PFCO01000003">
    <property type="protein sequence ID" value="PIR69741.1"/>
    <property type="molecule type" value="Genomic_DNA"/>
</dbReference>
<dbReference type="SUPFAM" id="SSF46767">
    <property type="entry name" value="Methylated DNA-protein cysteine methyltransferase, C-terminal domain"/>
    <property type="match status" value="1"/>
</dbReference>
<comment type="catalytic activity">
    <reaction evidence="6">
        <text>a 6-O-methyl-2'-deoxyguanosine in DNA + L-cysteinyl-[protein] = S-methyl-L-cysteinyl-[protein] + a 2'-deoxyguanosine in DNA</text>
        <dbReference type="Rhea" id="RHEA:24000"/>
        <dbReference type="Rhea" id="RHEA-COMP:10131"/>
        <dbReference type="Rhea" id="RHEA-COMP:10132"/>
        <dbReference type="Rhea" id="RHEA-COMP:11367"/>
        <dbReference type="Rhea" id="RHEA-COMP:11368"/>
        <dbReference type="ChEBI" id="CHEBI:29950"/>
        <dbReference type="ChEBI" id="CHEBI:82612"/>
        <dbReference type="ChEBI" id="CHEBI:85445"/>
        <dbReference type="ChEBI" id="CHEBI:85448"/>
        <dbReference type="EC" id="2.1.1.63"/>
    </reaction>
</comment>
<dbReference type="InterPro" id="IPR014048">
    <property type="entry name" value="MethylDNA_cys_MeTrfase_DNA-bd"/>
</dbReference>
<feature type="region of interest" description="Disordered" evidence="7">
    <location>
        <begin position="57"/>
        <end position="87"/>
    </location>
</feature>
<comment type="caution">
    <text evidence="9">The sequence shown here is derived from an EMBL/GenBank/DDBJ whole genome shotgun (WGS) entry which is preliminary data.</text>
</comment>
<keyword evidence="4" id="KW-0227">DNA damage</keyword>
<evidence type="ECO:0000256" key="6">
    <source>
        <dbReference type="ARBA" id="ARBA00049348"/>
    </source>
</evidence>
<organism evidence="9 10">
    <name type="scientific">Candidatus Niyogibacteria bacterium CG10_big_fil_rev_8_21_14_0_10_46_36</name>
    <dbReference type="NCBI Taxonomy" id="1974726"/>
    <lineage>
        <taxon>Bacteria</taxon>
        <taxon>Candidatus Niyogiibacteriota</taxon>
    </lineage>
</organism>
<dbReference type="GO" id="GO:0003908">
    <property type="term" value="F:methylated-DNA-[protein]-cysteine S-methyltransferase activity"/>
    <property type="evidence" value="ECO:0007669"/>
    <property type="project" value="UniProtKB-EC"/>
</dbReference>
<evidence type="ECO:0000259" key="8">
    <source>
        <dbReference type="Pfam" id="PF01035"/>
    </source>
</evidence>
<reference evidence="10" key="1">
    <citation type="submission" date="2017-09" db="EMBL/GenBank/DDBJ databases">
        <title>Depth-based differentiation of microbial function through sediment-hosted aquifers and enrichment of novel symbionts in the deep terrestrial subsurface.</title>
        <authorList>
            <person name="Probst A.J."/>
            <person name="Ladd B."/>
            <person name="Jarett J.K."/>
            <person name="Geller-Mcgrath D.E."/>
            <person name="Sieber C.M.K."/>
            <person name="Emerson J.B."/>
            <person name="Anantharaman K."/>
            <person name="Thomas B.C."/>
            <person name="Malmstrom R."/>
            <person name="Stieglmeier M."/>
            <person name="Klingl A."/>
            <person name="Woyke T."/>
            <person name="Ryan C.M."/>
            <person name="Banfield J.F."/>
        </authorList>
    </citation>
    <scope>NUCLEOTIDE SEQUENCE [LARGE SCALE GENOMIC DNA]</scope>
</reference>
<dbReference type="PROSITE" id="PS00374">
    <property type="entry name" value="MGMT"/>
    <property type="match status" value="1"/>
</dbReference>
<evidence type="ECO:0000256" key="5">
    <source>
        <dbReference type="ARBA" id="ARBA00023204"/>
    </source>
</evidence>
<dbReference type="Pfam" id="PF01035">
    <property type="entry name" value="DNA_binding_1"/>
    <property type="match status" value="1"/>
</dbReference>
<evidence type="ECO:0000256" key="2">
    <source>
        <dbReference type="ARBA" id="ARBA00022603"/>
    </source>
</evidence>
<feature type="compositionally biased region" description="Basic and acidic residues" evidence="7">
    <location>
        <begin position="72"/>
        <end position="87"/>
    </location>
</feature>
<proteinExistence type="predicted"/>
<dbReference type="Proteomes" id="UP000231503">
    <property type="component" value="Unassembled WGS sequence"/>
</dbReference>
<evidence type="ECO:0000313" key="9">
    <source>
        <dbReference type="EMBL" id="PIR69741.1"/>
    </source>
</evidence>
<keyword evidence="2 9" id="KW-0489">Methyltransferase</keyword>
<evidence type="ECO:0000256" key="7">
    <source>
        <dbReference type="SAM" id="MobiDB-lite"/>
    </source>
</evidence>
<evidence type="ECO:0000256" key="3">
    <source>
        <dbReference type="ARBA" id="ARBA00022679"/>
    </source>
</evidence>
<dbReference type="PANTHER" id="PTHR10815">
    <property type="entry name" value="METHYLATED-DNA--PROTEIN-CYSTEINE METHYLTRANSFERASE"/>
    <property type="match status" value="1"/>
</dbReference>
<gene>
    <name evidence="9" type="ORF">COU47_01510</name>
</gene>
<evidence type="ECO:0000313" key="10">
    <source>
        <dbReference type="Proteomes" id="UP000231503"/>
    </source>
</evidence>
<dbReference type="InterPro" id="IPR001497">
    <property type="entry name" value="MethylDNA_cys_MeTrfase_AS"/>
</dbReference>
<dbReference type="PANTHER" id="PTHR10815:SF13">
    <property type="entry name" value="METHYLATED-DNA--PROTEIN-CYSTEINE METHYLTRANSFERASE"/>
    <property type="match status" value="1"/>
</dbReference>
<evidence type="ECO:0000256" key="1">
    <source>
        <dbReference type="ARBA" id="ARBA00001286"/>
    </source>
</evidence>
<dbReference type="AlphaFoldDB" id="A0A2H0TDW8"/>
<comment type="catalytic activity">
    <reaction evidence="1">
        <text>a 4-O-methyl-thymidine in DNA + L-cysteinyl-[protein] = a thymidine in DNA + S-methyl-L-cysteinyl-[protein]</text>
        <dbReference type="Rhea" id="RHEA:53428"/>
        <dbReference type="Rhea" id="RHEA-COMP:10131"/>
        <dbReference type="Rhea" id="RHEA-COMP:10132"/>
        <dbReference type="Rhea" id="RHEA-COMP:13555"/>
        <dbReference type="Rhea" id="RHEA-COMP:13556"/>
        <dbReference type="ChEBI" id="CHEBI:29950"/>
        <dbReference type="ChEBI" id="CHEBI:82612"/>
        <dbReference type="ChEBI" id="CHEBI:137386"/>
        <dbReference type="ChEBI" id="CHEBI:137387"/>
        <dbReference type="EC" id="2.1.1.63"/>
    </reaction>
</comment>
<dbReference type="InterPro" id="IPR036388">
    <property type="entry name" value="WH-like_DNA-bd_sf"/>
</dbReference>
<accession>A0A2H0TDW8</accession>
<sequence length="87" mass="9638">MVNMQSFSERVYKAVARIPKGEVRTYKEVARLAGSPRAYRAVGNILHKNGDPAIPCHRVIRSDGDTGGYNRGEQKKRALLKKEGAVV</sequence>
<dbReference type="Gene3D" id="1.10.10.10">
    <property type="entry name" value="Winged helix-like DNA-binding domain superfamily/Winged helix DNA-binding domain"/>
    <property type="match status" value="1"/>
</dbReference>
<dbReference type="GO" id="GO:0032259">
    <property type="term" value="P:methylation"/>
    <property type="evidence" value="ECO:0007669"/>
    <property type="project" value="UniProtKB-KW"/>
</dbReference>
<dbReference type="GO" id="GO:0006281">
    <property type="term" value="P:DNA repair"/>
    <property type="evidence" value="ECO:0007669"/>
    <property type="project" value="UniProtKB-KW"/>
</dbReference>
<name>A0A2H0TDW8_9BACT</name>
<keyword evidence="5" id="KW-0234">DNA repair</keyword>
<feature type="domain" description="Methylated-DNA-[protein]-cysteine S-methyltransferase DNA binding" evidence="8">
    <location>
        <begin position="7"/>
        <end position="85"/>
    </location>
</feature>
<dbReference type="NCBIfam" id="TIGR00589">
    <property type="entry name" value="ogt"/>
    <property type="match status" value="1"/>
</dbReference>
<evidence type="ECO:0000256" key="4">
    <source>
        <dbReference type="ARBA" id="ARBA00022763"/>
    </source>
</evidence>